<protein>
    <submittedName>
        <fullName evidence="1">Uncharacterized protein</fullName>
    </submittedName>
</protein>
<name>A0A844Z041_9SPHN</name>
<evidence type="ECO:0000313" key="1">
    <source>
        <dbReference type="EMBL" id="MXO72616.1"/>
    </source>
</evidence>
<dbReference type="OrthoDB" id="823440at2"/>
<dbReference type="InterPro" id="IPR029063">
    <property type="entry name" value="SAM-dependent_MTases_sf"/>
</dbReference>
<organism evidence="1 2">
    <name type="scientific">Alteraurantiacibacter buctensis</name>
    <dbReference type="NCBI Taxonomy" id="1503981"/>
    <lineage>
        <taxon>Bacteria</taxon>
        <taxon>Pseudomonadati</taxon>
        <taxon>Pseudomonadota</taxon>
        <taxon>Alphaproteobacteria</taxon>
        <taxon>Sphingomonadales</taxon>
        <taxon>Erythrobacteraceae</taxon>
        <taxon>Alteraurantiacibacter</taxon>
    </lineage>
</organism>
<dbReference type="EMBL" id="WTYV01000005">
    <property type="protein sequence ID" value="MXO72616.1"/>
    <property type="molecule type" value="Genomic_DNA"/>
</dbReference>
<comment type="caution">
    <text evidence="1">The sequence shown here is derived from an EMBL/GenBank/DDBJ whole genome shotgun (WGS) entry which is preliminary data.</text>
</comment>
<evidence type="ECO:0000313" key="2">
    <source>
        <dbReference type="Proteomes" id="UP000466966"/>
    </source>
</evidence>
<dbReference type="Pfam" id="PF13578">
    <property type="entry name" value="Methyltransf_24"/>
    <property type="match status" value="1"/>
</dbReference>
<reference evidence="1 2" key="1">
    <citation type="submission" date="2019-12" db="EMBL/GenBank/DDBJ databases">
        <title>Genomic-based taxomic classification of the family Erythrobacteraceae.</title>
        <authorList>
            <person name="Xu L."/>
        </authorList>
    </citation>
    <scope>NUCLEOTIDE SEQUENCE [LARGE SCALE GENOMIC DNA]</scope>
    <source>
        <strain evidence="1 2">M0322</strain>
    </source>
</reference>
<dbReference type="AlphaFoldDB" id="A0A844Z041"/>
<sequence>MPCGILHDGLTSRRSRLTHSAAIAPRETVSWAWHRNLRFIPRIGRPDSGPVAYSSGCNRPDLLTGRPFCLSHHAHNKDACRVTTKALTGLLAKPADFAVTLPATTAERAFVYAYALIQWPWLLASLSGGSQADKQALLERVGLPADALPNLGSWKADTYLLHRVVDMIEALRPATVVELGSGATSLVIAQALAANGGGTLYSFDQHRPFVDQMGQWLGEHGLSAHFQHAPLAQRDPRWPGVWYQLADLPPAIDLLLIDGPPWVIHPYVRGMADRLFDRVVPGGVVLLDDAARPGERHVARRWMREWPGFTFSYEGGGTKGLLVGRRDGASV</sequence>
<dbReference type="SUPFAM" id="SSF53335">
    <property type="entry name" value="S-adenosyl-L-methionine-dependent methyltransferases"/>
    <property type="match status" value="1"/>
</dbReference>
<keyword evidence="2" id="KW-1185">Reference proteome</keyword>
<dbReference type="Proteomes" id="UP000466966">
    <property type="component" value="Unassembled WGS sequence"/>
</dbReference>
<proteinExistence type="predicted"/>
<gene>
    <name evidence="1" type="ORF">GRI99_13370</name>
</gene>
<dbReference type="Gene3D" id="3.40.50.150">
    <property type="entry name" value="Vaccinia Virus protein VP39"/>
    <property type="match status" value="1"/>
</dbReference>
<accession>A0A844Z041</accession>